<keyword evidence="3" id="KW-1185">Reference proteome</keyword>
<protein>
    <submittedName>
        <fullName evidence="2">NUDIX hydrolase</fullName>
    </submittedName>
</protein>
<keyword evidence="2" id="KW-0378">Hydrolase</keyword>
<dbReference type="CDD" id="cd18873">
    <property type="entry name" value="NUDIX_NadM_like"/>
    <property type="match status" value="1"/>
</dbReference>
<name>A0A2A2WTG2_9ACTN</name>
<organism evidence="2 3">
    <name type="scientific">Dietzia natronolimnaea</name>
    <dbReference type="NCBI Taxonomy" id="161920"/>
    <lineage>
        <taxon>Bacteria</taxon>
        <taxon>Bacillati</taxon>
        <taxon>Actinomycetota</taxon>
        <taxon>Actinomycetes</taxon>
        <taxon>Mycobacteriales</taxon>
        <taxon>Dietziaceae</taxon>
        <taxon>Dietzia</taxon>
    </lineage>
</organism>
<dbReference type="Gene3D" id="3.90.79.10">
    <property type="entry name" value="Nucleoside Triphosphate Pyrophosphohydrolase"/>
    <property type="match status" value="1"/>
</dbReference>
<dbReference type="PANTHER" id="PTHR43736:SF4">
    <property type="entry name" value="SLR1690 PROTEIN"/>
    <property type="match status" value="1"/>
</dbReference>
<dbReference type="AlphaFoldDB" id="A0A2A2WTG2"/>
<dbReference type="SUPFAM" id="SSF55811">
    <property type="entry name" value="Nudix"/>
    <property type="match status" value="1"/>
</dbReference>
<dbReference type="OrthoDB" id="9786141at2"/>
<dbReference type="InterPro" id="IPR015797">
    <property type="entry name" value="NUDIX_hydrolase-like_dom_sf"/>
</dbReference>
<feature type="domain" description="Nudix hydrolase" evidence="1">
    <location>
        <begin position="7"/>
        <end position="145"/>
    </location>
</feature>
<sequence length="242" mass="26221">MPKCNTGHEVLVVVGQVRPVAHPTSPALHVLHVLLWQHTLGPAAGRWALPGGVVGDDEDLATSATRQLAEKVDVRSLSHLESVAEFSDPSRIPGRRVFASGFLGVLPSDADPDIPDDTAWFRVDDLPDTVFDHAEIVARARARLAAKLSYSTLGFALAPEEFTLSTLAQHYAAALGHPVDPTNLQRILTRRGELVRCGRSAPPGPSGGRPAALYRFAERRLRITDQFATLRPPVDVLTEDRA</sequence>
<dbReference type="Gene3D" id="1.10.10.10">
    <property type="entry name" value="Winged helix-like DNA-binding domain superfamily/Winged helix DNA-binding domain"/>
    <property type="match status" value="1"/>
</dbReference>
<gene>
    <name evidence="2" type="ORF">CEY15_03375</name>
</gene>
<dbReference type="Proteomes" id="UP000218810">
    <property type="component" value="Unassembled WGS sequence"/>
</dbReference>
<reference evidence="3" key="1">
    <citation type="submission" date="2017-09" db="EMBL/GenBank/DDBJ databases">
        <authorList>
            <person name="Zhang Y."/>
            <person name="Huang X."/>
            <person name="Liu J."/>
            <person name="Lu L."/>
            <person name="Peng K."/>
        </authorList>
    </citation>
    <scope>NUCLEOTIDE SEQUENCE [LARGE SCALE GENOMIC DNA]</scope>
    <source>
        <strain evidence="3">S-XJ-1</strain>
    </source>
</reference>
<dbReference type="PANTHER" id="PTHR43736">
    <property type="entry name" value="ADP-RIBOSE PYROPHOSPHATASE"/>
    <property type="match status" value="1"/>
</dbReference>
<evidence type="ECO:0000259" key="1">
    <source>
        <dbReference type="PROSITE" id="PS51462"/>
    </source>
</evidence>
<dbReference type="InterPro" id="IPR036388">
    <property type="entry name" value="WH-like_DNA-bd_sf"/>
</dbReference>
<dbReference type="InterPro" id="IPR000086">
    <property type="entry name" value="NUDIX_hydrolase_dom"/>
</dbReference>
<dbReference type="InterPro" id="IPR054105">
    <property type="entry name" value="WHD_NrtR"/>
</dbReference>
<proteinExistence type="predicted"/>
<evidence type="ECO:0000313" key="2">
    <source>
        <dbReference type="EMBL" id="PAY24500.1"/>
    </source>
</evidence>
<dbReference type="GO" id="GO:0016787">
    <property type="term" value="F:hydrolase activity"/>
    <property type="evidence" value="ECO:0007669"/>
    <property type="project" value="UniProtKB-KW"/>
</dbReference>
<comment type="caution">
    <text evidence="2">The sequence shown here is derived from an EMBL/GenBank/DDBJ whole genome shotgun (WGS) entry which is preliminary data.</text>
</comment>
<dbReference type="PROSITE" id="PS51462">
    <property type="entry name" value="NUDIX"/>
    <property type="match status" value="1"/>
</dbReference>
<dbReference type="EMBL" id="NTGA01000005">
    <property type="protein sequence ID" value="PAY24500.1"/>
    <property type="molecule type" value="Genomic_DNA"/>
</dbReference>
<dbReference type="Pfam" id="PF00293">
    <property type="entry name" value="NUDIX"/>
    <property type="match status" value="1"/>
</dbReference>
<dbReference type="InterPro" id="IPR036390">
    <property type="entry name" value="WH_DNA-bd_sf"/>
</dbReference>
<dbReference type="SUPFAM" id="SSF46785">
    <property type="entry name" value="Winged helix' DNA-binding domain"/>
    <property type="match status" value="1"/>
</dbReference>
<dbReference type="Pfam" id="PF21906">
    <property type="entry name" value="WHD_NrtR"/>
    <property type="match status" value="1"/>
</dbReference>
<accession>A0A2A2WTG2</accession>
<dbReference type="RefSeq" id="WP_095717302.1">
    <property type="nucleotide sequence ID" value="NZ_NTGA01000005.1"/>
</dbReference>
<evidence type="ECO:0000313" key="3">
    <source>
        <dbReference type="Proteomes" id="UP000218810"/>
    </source>
</evidence>